<feature type="non-terminal residue" evidence="2">
    <location>
        <position position="1"/>
    </location>
</feature>
<feature type="compositionally biased region" description="Polar residues" evidence="1">
    <location>
        <begin position="1"/>
        <end position="11"/>
    </location>
</feature>
<proteinExistence type="predicted"/>
<accession>A0ABD3KFW1</accession>
<evidence type="ECO:0000313" key="3">
    <source>
        <dbReference type="Proteomes" id="UP001634007"/>
    </source>
</evidence>
<feature type="non-terminal residue" evidence="2">
    <location>
        <position position="60"/>
    </location>
</feature>
<dbReference type="EMBL" id="JBJKBG010000006">
    <property type="protein sequence ID" value="KAL3734505.1"/>
    <property type="molecule type" value="Genomic_DNA"/>
</dbReference>
<comment type="caution">
    <text evidence="2">The sequence shown here is derived from an EMBL/GenBank/DDBJ whole genome shotgun (WGS) entry which is preliminary data.</text>
</comment>
<protein>
    <submittedName>
        <fullName evidence="2">Uncharacterized protein</fullName>
    </submittedName>
</protein>
<reference evidence="2 3" key="1">
    <citation type="submission" date="2024-11" db="EMBL/GenBank/DDBJ databases">
        <title>Chromosome-level genome assembly of Eucalyptus globulus Labill. provides insights into its genome evolution.</title>
        <authorList>
            <person name="Li X."/>
        </authorList>
    </citation>
    <scope>NUCLEOTIDE SEQUENCE [LARGE SCALE GENOMIC DNA]</scope>
    <source>
        <strain evidence="2">CL2024</strain>
        <tissue evidence="2">Fresh tender leaves</tissue>
    </source>
</reference>
<evidence type="ECO:0000256" key="1">
    <source>
        <dbReference type="SAM" id="MobiDB-lite"/>
    </source>
</evidence>
<feature type="region of interest" description="Disordered" evidence="1">
    <location>
        <begin position="1"/>
        <end position="60"/>
    </location>
</feature>
<dbReference type="Proteomes" id="UP001634007">
    <property type="component" value="Unassembled WGS sequence"/>
</dbReference>
<keyword evidence="3" id="KW-1185">Reference proteome</keyword>
<organism evidence="2 3">
    <name type="scientific">Eucalyptus globulus</name>
    <name type="common">Tasmanian blue gum</name>
    <dbReference type="NCBI Taxonomy" id="34317"/>
    <lineage>
        <taxon>Eukaryota</taxon>
        <taxon>Viridiplantae</taxon>
        <taxon>Streptophyta</taxon>
        <taxon>Embryophyta</taxon>
        <taxon>Tracheophyta</taxon>
        <taxon>Spermatophyta</taxon>
        <taxon>Magnoliopsida</taxon>
        <taxon>eudicotyledons</taxon>
        <taxon>Gunneridae</taxon>
        <taxon>Pentapetalae</taxon>
        <taxon>rosids</taxon>
        <taxon>malvids</taxon>
        <taxon>Myrtales</taxon>
        <taxon>Myrtaceae</taxon>
        <taxon>Myrtoideae</taxon>
        <taxon>Eucalypteae</taxon>
        <taxon>Eucalyptus</taxon>
    </lineage>
</organism>
<sequence>DDLLSPCTSPKASVEEERPTETPKHPPSTTQDNLLALAPDPPPSTIRTAPPITRRSSSKR</sequence>
<dbReference type="AlphaFoldDB" id="A0ABD3KFW1"/>
<evidence type="ECO:0000313" key="2">
    <source>
        <dbReference type="EMBL" id="KAL3734505.1"/>
    </source>
</evidence>
<gene>
    <name evidence="2" type="ORF">ACJRO7_023802</name>
</gene>
<feature type="compositionally biased region" description="Basic and acidic residues" evidence="1">
    <location>
        <begin position="13"/>
        <end position="24"/>
    </location>
</feature>
<name>A0ABD3KFW1_EUCGL</name>